<dbReference type="AlphaFoldDB" id="A0A0F4YX99"/>
<dbReference type="OrthoDB" id="1055148at2759"/>
<feature type="transmembrane region" description="Helical" evidence="8">
    <location>
        <begin position="6"/>
        <end position="24"/>
    </location>
</feature>
<dbReference type="SUPFAM" id="SSF48264">
    <property type="entry name" value="Cytochrome P450"/>
    <property type="match status" value="1"/>
</dbReference>
<keyword evidence="10" id="KW-1185">Reference proteome</keyword>
<dbReference type="PANTHER" id="PTHR46300:SF9">
    <property type="entry name" value="P450, PUTATIVE-RELATED"/>
    <property type="match status" value="1"/>
</dbReference>
<dbReference type="InterPro" id="IPR050364">
    <property type="entry name" value="Cytochrome_P450_fung"/>
</dbReference>
<keyword evidence="6" id="KW-0503">Monooxygenase</keyword>
<sequence>MGFANLLLLPLETGLILLVVYLTINEIVRWKARLKGLPGPRGLPVVGNLPQVSSRTVYYCPEHLLRRAIPTLGRAVRPCVPGPAGQHAGRRRQHCRRSQNAVSGAELCAELAPAVLRLPQARQQECRQHWHQSLERELQEQTQVGGCGAESAQSAVIFLRESREFIQELLRESQDGARDVDFKPFVQRLSLNLVLTLNYGTRVANTKDLTGDPLYAEVIEVEREISTLRSTSKNLANYIPLLRIIDPIVSWLGFAKSAKYSAQIGQRRIAYNNELLRRLQEEVANNTDTPCLQSSVLRDPESVSLTRNELLSISLSMMAGADSTQPTLAWAILLLAHRPDIQQKAYDAIQRAGDDASGTSEIDYLRALVKEIMRFYTVLPLAMPRQTTAEVQYEGYTIPEGTIVFLNAWGCNRDPEAFPQPWTFQPERWLGDSDTHSHQFAFGYGSRMCVASHLASRLVYTVLLHLLAEFEIRPASSDGDGKPDPHSSTIDPIRGLKDPTALTAVPVASKARFVPRGRSVRDYAVGIEQ</sequence>
<evidence type="ECO:0000256" key="8">
    <source>
        <dbReference type="SAM" id="Phobius"/>
    </source>
</evidence>
<evidence type="ECO:0000256" key="7">
    <source>
        <dbReference type="SAM" id="MobiDB-lite"/>
    </source>
</evidence>
<organism evidence="9 10">
    <name type="scientific">Rasamsonia emersonii (strain ATCC 16479 / CBS 393.64 / IMI 116815)</name>
    <dbReference type="NCBI Taxonomy" id="1408163"/>
    <lineage>
        <taxon>Eukaryota</taxon>
        <taxon>Fungi</taxon>
        <taxon>Dikarya</taxon>
        <taxon>Ascomycota</taxon>
        <taxon>Pezizomycotina</taxon>
        <taxon>Eurotiomycetes</taxon>
        <taxon>Eurotiomycetidae</taxon>
        <taxon>Eurotiales</taxon>
        <taxon>Trichocomaceae</taxon>
        <taxon>Rasamsonia</taxon>
    </lineage>
</organism>
<dbReference type="GO" id="GO:0020037">
    <property type="term" value="F:heme binding"/>
    <property type="evidence" value="ECO:0007669"/>
    <property type="project" value="InterPro"/>
</dbReference>
<comment type="cofactor">
    <cofactor evidence="5">
        <name>heme</name>
        <dbReference type="ChEBI" id="CHEBI:30413"/>
    </cofactor>
</comment>
<keyword evidence="8" id="KW-0472">Membrane</keyword>
<feature type="region of interest" description="Disordered" evidence="7">
    <location>
        <begin position="475"/>
        <end position="495"/>
    </location>
</feature>
<evidence type="ECO:0000256" key="3">
    <source>
        <dbReference type="ARBA" id="ARBA00023002"/>
    </source>
</evidence>
<keyword evidence="8" id="KW-0812">Transmembrane</keyword>
<accession>A0A0F4YX99</accession>
<reference evidence="9 10" key="1">
    <citation type="submission" date="2015-04" db="EMBL/GenBank/DDBJ databases">
        <authorList>
            <person name="Heijne W.H."/>
            <person name="Fedorova N.D."/>
            <person name="Nierman W.C."/>
            <person name="Vollebregt A.W."/>
            <person name="Zhao Z."/>
            <person name="Wu L."/>
            <person name="Kumar M."/>
            <person name="Stam H."/>
            <person name="van den Berg M.A."/>
            <person name="Pel H.J."/>
        </authorList>
    </citation>
    <scope>NUCLEOTIDE SEQUENCE [LARGE SCALE GENOMIC DNA]</scope>
    <source>
        <strain evidence="9 10">CBS 393.64</strain>
    </source>
</reference>
<evidence type="ECO:0008006" key="11">
    <source>
        <dbReference type="Google" id="ProtNLM"/>
    </source>
</evidence>
<dbReference type="PRINTS" id="PR00463">
    <property type="entry name" value="EP450I"/>
</dbReference>
<gene>
    <name evidence="9" type="ORF">T310_3474</name>
</gene>
<dbReference type="InterPro" id="IPR036396">
    <property type="entry name" value="Cyt_P450_sf"/>
</dbReference>
<dbReference type="InterPro" id="IPR001128">
    <property type="entry name" value="Cyt_P450"/>
</dbReference>
<dbReference type="InterPro" id="IPR002401">
    <property type="entry name" value="Cyt_P450_E_grp-I"/>
</dbReference>
<evidence type="ECO:0000256" key="6">
    <source>
        <dbReference type="RuleBase" id="RU000461"/>
    </source>
</evidence>
<keyword evidence="2 5" id="KW-0479">Metal-binding</keyword>
<dbReference type="PANTHER" id="PTHR46300">
    <property type="entry name" value="P450, PUTATIVE (EUROFUNG)-RELATED-RELATED"/>
    <property type="match status" value="1"/>
</dbReference>
<dbReference type="Gene3D" id="1.10.630.10">
    <property type="entry name" value="Cytochrome P450"/>
    <property type="match status" value="1"/>
</dbReference>
<keyword evidence="3 6" id="KW-0560">Oxidoreductase</keyword>
<evidence type="ECO:0000313" key="9">
    <source>
        <dbReference type="EMBL" id="KKA22476.1"/>
    </source>
</evidence>
<feature type="binding site" description="axial binding residue" evidence="5">
    <location>
        <position position="449"/>
    </location>
    <ligand>
        <name>heme</name>
        <dbReference type="ChEBI" id="CHEBI:30413"/>
    </ligand>
    <ligandPart>
        <name>Fe</name>
        <dbReference type="ChEBI" id="CHEBI:18248"/>
    </ligandPart>
</feature>
<comment type="similarity">
    <text evidence="1 6">Belongs to the cytochrome P450 family.</text>
</comment>
<proteinExistence type="inferred from homology"/>
<keyword evidence="4 5" id="KW-0408">Iron</keyword>
<dbReference type="GO" id="GO:0004497">
    <property type="term" value="F:monooxygenase activity"/>
    <property type="evidence" value="ECO:0007669"/>
    <property type="project" value="UniProtKB-KW"/>
</dbReference>
<evidence type="ECO:0000256" key="5">
    <source>
        <dbReference type="PIRSR" id="PIRSR602401-1"/>
    </source>
</evidence>
<name>A0A0F4YX99_RASE3</name>
<dbReference type="EMBL" id="LASV01000141">
    <property type="protein sequence ID" value="KKA22476.1"/>
    <property type="molecule type" value="Genomic_DNA"/>
</dbReference>
<protein>
    <recommendedName>
        <fullName evidence="11">Cytochrome P450</fullName>
    </recommendedName>
</protein>
<dbReference type="Pfam" id="PF00067">
    <property type="entry name" value="p450"/>
    <property type="match status" value="1"/>
</dbReference>
<evidence type="ECO:0000256" key="2">
    <source>
        <dbReference type="ARBA" id="ARBA00022723"/>
    </source>
</evidence>
<dbReference type="GO" id="GO:0016705">
    <property type="term" value="F:oxidoreductase activity, acting on paired donors, with incorporation or reduction of molecular oxygen"/>
    <property type="evidence" value="ECO:0007669"/>
    <property type="project" value="InterPro"/>
</dbReference>
<keyword evidence="5 6" id="KW-0349">Heme</keyword>
<dbReference type="GeneID" id="25315823"/>
<evidence type="ECO:0000256" key="4">
    <source>
        <dbReference type="ARBA" id="ARBA00023004"/>
    </source>
</evidence>
<keyword evidence="8" id="KW-1133">Transmembrane helix</keyword>
<dbReference type="PROSITE" id="PS00086">
    <property type="entry name" value="CYTOCHROME_P450"/>
    <property type="match status" value="1"/>
</dbReference>
<evidence type="ECO:0000313" key="10">
    <source>
        <dbReference type="Proteomes" id="UP000053958"/>
    </source>
</evidence>
<dbReference type="PRINTS" id="PR00385">
    <property type="entry name" value="P450"/>
</dbReference>
<dbReference type="RefSeq" id="XP_013329088.1">
    <property type="nucleotide sequence ID" value="XM_013473634.1"/>
</dbReference>
<evidence type="ECO:0000256" key="1">
    <source>
        <dbReference type="ARBA" id="ARBA00010617"/>
    </source>
</evidence>
<dbReference type="GO" id="GO:0005506">
    <property type="term" value="F:iron ion binding"/>
    <property type="evidence" value="ECO:0007669"/>
    <property type="project" value="InterPro"/>
</dbReference>
<dbReference type="Proteomes" id="UP000053958">
    <property type="component" value="Unassembled WGS sequence"/>
</dbReference>
<dbReference type="STRING" id="1408163.A0A0F4YX99"/>
<dbReference type="InterPro" id="IPR017972">
    <property type="entry name" value="Cyt_P450_CS"/>
</dbReference>
<comment type="caution">
    <text evidence="9">The sequence shown here is derived from an EMBL/GenBank/DDBJ whole genome shotgun (WGS) entry which is preliminary data.</text>
</comment>